<keyword evidence="7" id="KW-0479">Metal-binding</keyword>
<dbReference type="AlphaFoldDB" id="A0A316ZJJ8"/>
<dbReference type="SUPFAM" id="SSF48113">
    <property type="entry name" value="Heme-dependent peroxidases"/>
    <property type="match status" value="1"/>
</dbReference>
<keyword evidence="5 13" id="KW-0575">Peroxidase</keyword>
<feature type="domain" description="Plant heme peroxidase family profile" evidence="15">
    <location>
        <begin position="135"/>
        <end position="387"/>
    </location>
</feature>
<dbReference type="InterPro" id="IPR044831">
    <property type="entry name" value="Ccp1-like"/>
</dbReference>
<evidence type="ECO:0000256" key="2">
    <source>
        <dbReference type="ARBA" id="ARBA00004305"/>
    </source>
</evidence>
<evidence type="ECO:0000313" key="16">
    <source>
        <dbReference type="EMBL" id="PWO01173.1"/>
    </source>
</evidence>
<dbReference type="PROSITE" id="PS00435">
    <property type="entry name" value="PEROXIDASE_1"/>
    <property type="match status" value="1"/>
</dbReference>
<evidence type="ECO:0000256" key="14">
    <source>
        <dbReference type="SAM" id="MobiDB-lite"/>
    </source>
</evidence>
<comment type="catalytic activity">
    <reaction evidence="12">
        <text>2 Fe(II)-[cytochrome c] + H2O2 + 2 H(+) = 2 Fe(III)-[cytochrome c] + 2 H2O</text>
        <dbReference type="Rhea" id="RHEA:16581"/>
        <dbReference type="Rhea" id="RHEA-COMP:10350"/>
        <dbReference type="Rhea" id="RHEA-COMP:14399"/>
        <dbReference type="ChEBI" id="CHEBI:15377"/>
        <dbReference type="ChEBI" id="CHEBI:15378"/>
        <dbReference type="ChEBI" id="CHEBI:16240"/>
        <dbReference type="ChEBI" id="CHEBI:29033"/>
        <dbReference type="ChEBI" id="CHEBI:29034"/>
        <dbReference type="EC" id="1.11.1.5"/>
    </reaction>
</comment>
<evidence type="ECO:0000256" key="13">
    <source>
        <dbReference type="RuleBase" id="RU363051"/>
    </source>
</evidence>
<dbReference type="GO" id="GO:0000302">
    <property type="term" value="P:response to reactive oxygen species"/>
    <property type="evidence" value="ECO:0007669"/>
    <property type="project" value="TreeGrafter"/>
</dbReference>
<evidence type="ECO:0000256" key="3">
    <source>
        <dbReference type="ARBA" id="ARBA00004569"/>
    </source>
</evidence>
<evidence type="ECO:0000256" key="10">
    <source>
        <dbReference type="ARBA" id="ARBA00023004"/>
    </source>
</evidence>
<evidence type="ECO:0000256" key="6">
    <source>
        <dbReference type="ARBA" id="ARBA00022617"/>
    </source>
</evidence>
<feature type="compositionally biased region" description="Basic and acidic residues" evidence="14">
    <location>
        <begin position="225"/>
        <end position="242"/>
    </location>
</feature>
<evidence type="ECO:0000259" key="15">
    <source>
        <dbReference type="PROSITE" id="PS50873"/>
    </source>
</evidence>
<evidence type="ECO:0000256" key="1">
    <source>
        <dbReference type="ARBA" id="ARBA00003917"/>
    </source>
</evidence>
<dbReference type="FunFam" id="1.10.520.10:FF:000005">
    <property type="entry name" value="Cytochrome c peroxidase"/>
    <property type="match status" value="1"/>
</dbReference>
<dbReference type="FunFam" id="1.10.420.10:FF:000009">
    <property type="entry name" value="Ascorbate peroxidase"/>
    <property type="match status" value="1"/>
</dbReference>
<keyword evidence="6" id="KW-0349">Heme</keyword>
<dbReference type="InterPro" id="IPR002016">
    <property type="entry name" value="Haem_peroxidase"/>
</dbReference>
<sequence length="402" mass="43611">MAALRSSARLAAPLPRAALRLPARRAYATSPAPGAHPPPQQGGSRSQGTSKTLIGSVALLAAAGGAFLLFGPENKRAALGVGPDGSNKLSGSGAKAQRAATYKGVGPGLAADPADYQKVYNAIADKLDSNPEYDDGSYGPVLVRLAWHASGTYDKDSNSGGSNGATMRFAPEANHGANAGLIVARNFMDEIHEQFPWISYSDLWTLGGIVAVQELGGPKVQWRPGRKDGEEAHCTPDGRLPDGDKGSDHLRHIFYRMGFNDQEIVALSGAHALGRCHKDRSGFDGPWQHAPTSFTNAYYELLFSEKWNLKKWDGPIQYEDKSTKSLMMLTTDYALRTDKSFRKHAERYAKSEDEFFKDFSAAFAKLLELGVPEIRWQEGSKLLKDGKHLTFQTSAEQENAQA</sequence>
<keyword evidence="17" id="KW-1185">Reference proteome</keyword>
<gene>
    <name evidence="16" type="ORF">FA09DRAFT_327128</name>
</gene>
<dbReference type="EMBL" id="KZ819283">
    <property type="protein sequence ID" value="PWO01173.1"/>
    <property type="molecule type" value="Genomic_DNA"/>
</dbReference>
<comment type="subcellular location">
    <subcellularLocation>
        <location evidence="3">Mitochondrion intermembrane space</location>
    </subcellularLocation>
    <subcellularLocation>
        <location evidence="2">Mitochondrion matrix</location>
    </subcellularLocation>
</comment>
<dbReference type="InterPro" id="IPR010255">
    <property type="entry name" value="Haem_peroxidase_sf"/>
</dbReference>
<dbReference type="GO" id="GO:0042744">
    <property type="term" value="P:hydrogen peroxide catabolic process"/>
    <property type="evidence" value="ECO:0007669"/>
    <property type="project" value="TreeGrafter"/>
</dbReference>
<dbReference type="GO" id="GO:0020037">
    <property type="term" value="F:heme binding"/>
    <property type="evidence" value="ECO:0007669"/>
    <property type="project" value="UniProtKB-UniRule"/>
</dbReference>
<proteinExistence type="inferred from homology"/>
<dbReference type="RefSeq" id="XP_025601451.1">
    <property type="nucleotide sequence ID" value="XM_025741283.1"/>
</dbReference>
<dbReference type="PROSITE" id="PS50873">
    <property type="entry name" value="PEROXIDASE_4"/>
    <property type="match status" value="1"/>
</dbReference>
<dbReference type="GO" id="GO:0005758">
    <property type="term" value="C:mitochondrial intermembrane space"/>
    <property type="evidence" value="ECO:0007669"/>
    <property type="project" value="UniProtKB-SubCell"/>
</dbReference>
<dbReference type="Proteomes" id="UP000245946">
    <property type="component" value="Unassembled WGS sequence"/>
</dbReference>
<evidence type="ECO:0000256" key="12">
    <source>
        <dbReference type="ARBA" id="ARBA00049265"/>
    </source>
</evidence>
<dbReference type="Gene3D" id="1.10.420.10">
    <property type="entry name" value="Peroxidase, domain 2"/>
    <property type="match status" value="1"/>
</dbReference>
<dbReference type="GO" id="GO:0004130">
    <property type="term" value="F:cytochrome-c peroxidase activity"/>
    <property type="evidence" value="ECO:0007669"/>
    <property type="project" value="UniProtKB-EC"/>
</dbReference>
<dbReference type="CDD" id="cd00691">
    <property type="entry name" value="ascorbate_peroxidase"/>
    <property type="match status" value="1"/>
</dbReference>
<organism evidence="16 17">
    <name type="scientific">Tilletiopsis washingtonensis</name>
    <dbReference type="NCBI Taxonomy" id="58919"/>
    <lineage>
        <taxon>Eukaryota</taxon>
        <taxon>Fungi</taxon>
        <taxon>Dikarya</taxon>
        <taxon>Basidiomycota</taxon>
        <taxon>Ustilaginomycotina</taxon>
        <taxon>Exobasidiomycetes</taxon>
        <taxon>Entylomatales</taxon>
        <taxon>Entylomatales incertae sedis</taxon>
        <taxon>Tilletiopsis</taxon>
    </lineage>
</organism>
<comment type="similarity">
    <text evidence="4">Belongs to the peroxidase family. Cytochrome c peroxidase subfamily.</text>
</comment>
<evidence type="ECO:0000313" key="17">
    <source>
        <dbReference type="Proteomes" id="UP000245946"/>
    </source>
</evidence>
<keyword evidence="8" id="KW-0809">Transit peptide</keyword>
<dbReference type="PRINTS" id="PR00458">
    <property type="entry name" value="PEROXIDASE"/>
</dbReference>
<feature type="region of interest" description="Disordered" evidence="14">
    <location>
        <begin position="22"/>
        <end position="49"/>
    </location>
</feature>
<keyword evidence="11" id="KW-0496">Mitochondrion</keyword>
<evidence type="ECO:0000256" key="7">
    <source>
        <dbReference type="ARBA" id="ARBA00022723"/>
    </source>
</evidence>
<dbReference type="OrthoDB" id="2859658at2759"/>
<keyword evidence="9 13" id="KW-0560">Oxidoreductase</keyword>
<dbReference type="Pfam" id="PF00141">
    <property type="entry name" value="peroxidase"/>
    <property type="match status" value="1"/>
</dbReference>
<name>A0A316ZJJ8_9BASI</name>
<dbReference type="PROSITE" id="PS00436">
    <property type="entry name" value="PEROXIDASE_2"/>
    <property type="match status" value="1"/>
</dbReference>
<comment type="function">
    <text evidence="1">Destroys radicals which are normally produced within the cells and which are toxic to biological systems.</text>
</comment>
<protein>
    <recommendedName>
        <fullName evidence="13">Peroxidase</fullName>
        <ecNumber evidence="13">1.11.1.-</ecNumber>
    </recommendedName>
</protein>
<dbReference type="GO" id="GO:0005759">
    <property type="term" value="C:mitochondrial matrix"/>
    <property type="evidence" value="ECO:0007669"/>
    <property type="project" value="UniProtKB-SubCell"/>
</dbReference>
<dbReference type="InterPro" id="IPR019794">
    <property type="entry name" value="Peroxidases_AS"/>
</dbReference>
<dbReference type="PANTHER" id="PTHR31356">
    <property type="entry name" value="THYLAKOID LUMENAL 29 KDA PROTEIN, CHLOROPLASTIC-RELATED"/>
    <property type="match status" value="1"/>
</dbReference>
<dbReference type="GO" id="GO:0046872">
    <property type="term" value="F:metal ion binding"/>
    <property type="evidence" value="ECO:0007669"/>
    <property type="project" value="UniProtKB-UniRule"/>
</dbReference>
<dbReference type="STRING" id="58919.A0A316ZJJ8"/>
<reference evidence="16 17" key="1">
    <citation type="journal article" date="2018" name="Mol. Biol. Evol.">
        <title>Broad Genomic Sampling Reveals a Smut Pathogenic Ancestry of the Fungal Clade Ustilaginomycotina.</title>
        <authorList>
            <person name="Kijpornyongpan T."/>
            <person name="Mondo S.J."/>
            <person name="Barry K."/>
            <person name="Sandor L."/>
            <person name="Lee J."/>
            <person name="Lipzen A."/>
            <person name="Pangilinan J."/>
            <person name="LaButti K."/>
            <person name="Hainaut M."/>
            <person name="Henrissat B."/>
            <person name="Grigoriev I.V."/>
            <person name="Spatafora J.W."/>
            <person name="Aime M.C."/>
        </authorList>
    </citation>
    <scope>NUCLEOTIDE SEQUENCE [LARGE SCALE GENOMIC DNA]</scope>
    <source>
        <strain evidence="16 17">MCA 4186</strain>
    </source>
</reference>
<evidence type="ECO:0000256" key="8">
    <source>
        <dbReference type="ARBA" id="ARBA00022946"/>
    </source>
</evidence>
<accession>A0A316ZJJ8</accession>
<evidence type="ECO:0000256" key="11">
    <source>
        <dbReference type="ARBA" id="ARBA00023128"/>
    </source>
</evidence>
<evidence type="ECO:0000256" key="9">
    <source>
        <dbReference type="ARBA" id="ARBA00023002"/>
    </source>
</evidence>
<dbReference type="GO" id="GO:0034599">
    <property type="term" value="P:cellular response to oxidative stress"/>
    <property type="evidence" value="ECO:0007669"/>
    <property type="project" value="InterPro"/>
</dbReference>
<dbReference type="InterPro" id="IPR002207">
    <property type="entry name" value="Peroxidase_I"/>
</dbReference>
<dbReference type="InterPro" id="IPR019793">
    <property type="entry name" value="Peroxidases_heam-ligand_BS"/>
</dbReference>
<dbReference type="Gene3D" id="1.10.520.10">
    <property type="match status" value="1"/>
</dbReference>
<feature type="region of interest" description="Disordered" evidence="14">
    <location>
        <begin position="223"/>
        <end position="242"/>
    </location>
</feature>
<dbReference type="PRINTS" id="PR00459">
    <property type="entry name" value="ASPEROXIDASE"/>
</dbReference>
<evidence type="ECO:0000256" key="4">
    <source>
        <dbReference type="ARBA" id="ARBA00005997"/>
    </source>
</evidence>
<keyword evidence="10" id="KW-0408">Iron</keyword>
<dbReference type="GeneID" id="37268827"/>
<evidence type="ECO:0000256" key="5">
    <source>
        <dbReference type="ARBA" id="ARBA00022559"/>
    </source>
</evidence>
<dbReference type="PANTHER" id="PTHR31356:SF58">
    <property type="entry name" value="CYTOCHROME C PEROXIDASE, MITOCHONDRIAL"/>
    <property type="match status" value="1"/>
</dbReference>
<dbReference type="EC" id="1.11.1.-" evidence="13"/>